<organism evidence="2">
    <name type="scientific">uncultured marine thaumarchaeote AD1000_54_F09</name>
    <dbReference type="NCBI Taxonomy" id="1455926"/>
    <lineage>
        <taxon>Archaea</taxon>
        <taxon>Nitrososphaerota</taxon>
        <taxon>environmental samples</taxon>
    </lineage>
</organism>
<dbReference type="AlphaFoldDB" id="A0A075FTJ3"/>
<accession>A0A075FTJ3</accession>
<dbReference type="NCBIfam" id="TIGR04296">
    <property type="entry name" value="PEFG-CTERM"/>
    <property type="match status" value="1"/>
</dbReference>
<dbReference type="InterPro" id="IPR027560">
    <property type="entry name" value="PEFG-CTERM"/>
</dbReference>
<evidence type="ECO:0008006" key="3">
    <source>
        <dbReference type="Google" id="ProtNLM"/>
    </source>
</evidence>
<evidence type="ECO:0000256" key="1">
    <source>
        <dbReference type="SAM" id="Phobius"/>
    </source>
</evidence>
<feature type="transmembrane region" description="Helical" evidence="1">
    <location>
        <begin position="234"/>
        <end position="254"/>
    </location>
</feature>
<keyword evidence="1" id="KW-0812">Transmembrane</keyword>
<protein>
    <recommendedName>
        <fullName evidence="3">PEFG-CTERM sorting domain-containing protein</fullName>
    </recommendedName>
</protein>
<evidence type="ECO:0000313" key="2">
    <source>
        <dbReference type="EMBL" id="AIE94975.1"/>
    </source>
</evidence>
<dbReference type="EMBL" id="KF900435">
    <property type="protein sequence ID" value="AIE94975.1"/>
    <property type="molecule type" value="Genomic_DNA"/>
</dbReference>
<keyword evidence="1" id="KW-1133">Transmembrane helix</keyword>
<sequence length="264" mass="29403">MPFFAGEAFSQENQSLIITTEKESYSAGEPIQIAGLVESKVSDFKVTLRVFNPMNNLITIDELDVNNDGTFNGEISTSIGGLWEKDGTYTIIANYYASEVSTIQFEYGVMISAGVQDVVPEFSVTEDEDYLQSTMLEDYELGYELTGAKIIRITPDTEMKSLIFEIETYSDGELRITLPKDVIDTDEEGFFILVDGIETNHEAVSNLENWSFVIPFSYGSEEIEIIGTFVIPEFGTIAALVLVTSIAVIVMISAKNKQIFYPKM</sequence>
<proteinExistence type="predicted"/>
<keyword evidence="1" id="KW-0472">Membrane</keyword>
<name>A0A075FTJ3_9ARCH</name>
<reference evidence="2" key="1">
    <citation type="journal article" date="2014" name="Genome Biol. Evol.">
        <title>Pangenome evidence for extensive interdomain horizontal transfer affecting lineage core and shell genes in uncultured planktonic thaumarchaeota and euryarchaeota.</title>
        <authorList>
            <person name="Deschamps P."/>
            <person name="Zivanovic Y."/>
            <person name="Moreira D."/>
            <person name="Rodriguez-Valera F."/>
            <person name="Lopez-Garcia P."/>
        </authorList>
    </citation>
    <scope>NUCLEOTIDE SEQUENCE</scope>
</reference>